<dbReference type="Proteomes" id="UP000307720">
    <property type="component" value="Unassembled WGS sequence"/>
</dbReference>
<dbReference type="EMBL" id="SRZB01000010">
    <property type="protein sequence ID" value="TGX99131.1"/>
    <property type="molecule type" value="Genomic_DNA"/>
</dbReference>
<proteinExistence type="predicted"/>
<comment type="caution">
    <text evidence="1">The sequence shown here is derived from an EMBL/GenBank/DDBJ whole genome shotgun (WGS) entry which is preliminary data.</text>
</comment>
<accession>A0AC61R027</accession>
<evidence type="ECO:0000313" key="2">
    <source>
        <dbReference type="Proteomes" id="UP000307720"/>
    </source>
</evidence>
<reference evidence="1" key="1">
    <citation type="submission" date="2019-04" db="EMBL/GenBank/DDBJ databases">
        <title>Microbes associate with the intestines of laboratory mice.</title>
        <authorList>
            <person name="Navarre W."/>
            <person name="Wong E."/>
            <person name="Huang K."/>
            <person name="Tropini C."/>
            <person name="Ng K."/>
            <person name="Yu B."/>
        </authorList>
    </citation>
    <scope>NUCLEOTIDE SEQUENCE</scope>
    <source>
        <strain evidence="1">NM72_1-8</strain>
    </source>
</reference>
<evidence type="ECO:0000313" key="1">
    <source>
        <dbReference type="EMBL" id="TGX99131.1"/>
    </source>
</evidence>
<sequence>MKPEFNEIPKTADCSSALPAESLTCGVRFLTDFWTEKYLREYIRYGGSKIKFITGRMGSGKTHFLRLMTSIAQKENYKTVQFSAKNIWMHDFKEIYVEIFRQCGIMECLEGISRHLIQEMGFDYRDIPEGMKFIDYLSQNGLGDALTKREIRSQLRQMFLNNPMLDNNFALACSMLTGSILGYPVLEEQNRDLLLAWLEGDRTIKLSQLRALDFYPSRITRYNARHMLRSLAEIIRMGGSSGLFIAIDNLEILISRSSLEPIHYTKMKREDTYESIRQLIDDIDSMKNIMFVYAFDRELIDNENTGLKSYQALWMRIQNEIVGERFNRFSDMVDMDRFAAQEYTPDIIVSISESLASLQNQNPLSPLNQQTAREITEQARTGSIGIPQLIQIAMQEVNPDV</sequence>
<name>A0AC61R027_9FIRM</name>
<keyword evidence="2" id="KW-1185">Reference proteome</keyword>
<organism evidence="1 2">
    <name type="scientific">Hominisplanchenecus murintestinalis</name>
    <dbReference type="NCBI Taxonomy" id="2941517"/>
    <lineage>
        <taxon>Bacteria</taxon>
        <taxon>Bacillati</taxon>
        <taxon>Bacillota</taxon>
        <taxon>Clostridia</taxon>
        <taxon>Lachnospirales</taxon>
        <taxon>Lachnospiraceae</taxon>
        <taxon>Hominisplanchenecus</taxon>
    </lineage>
</organism>
<protein>
    <submittedName>
        <fullName evidence="1">Uncharacterized protein</fullName>
    </submittedName>
</protein>
<gene>
    <name evidence="1" type="ORF">E5357_06810</name>
</gene>